<evidence type="ECO:0000256" key="9">
    <source>
        <dbReference type="ARBA" id="ARBA00022842"/>
    </source>
</evidence>
<evidence type="ECO:0000256" key="4">
    <source>
        <dbReference type="ARBA" id="ARBA00022679"/>
    </source>
</evidence>
<proteinExistence type="inferred from homology"/>
<organism evidence="16 17">
    <name type="scientific">Pseudomonas luteola</name>
    <dbReference type="NCBI Taxonomy" id="47886"/>
    <lineage>
        <taxon>Bacteria</taxon>
        <taxon>Pseudomonadati</taxon>
        <taxon>Pseudomonadota</taxon>
        <taxon>Gammaproteobacteria</taxon>
        <taxon>Pseudomonadales</taxon>
        <taxon>Pseudomonadaceae</taxon>
        <taxon>Pseudomonas</taxon>
    </lineage>
</organism>
<reference evidence="14 18" key="2">
    <citation type="submission" date="2020-10" db="EMBL/GenBank/DDBJ databases">
        <title>Genome sequences of Pseudomonas isolates.</title>
        <authorList>
            <person name="Wessels L."/>
            <person name="Reich F."/>
            <person name="Hammerl J."/>
        </authorList>
    </citation>
    <scope>NUCLEOTIDE SEQUENCE [LARGE SCALE GENOMIC DNA]</scope>
    <source>
        <strain evidence="14 18">20-MO00624-0</strain>
    </source>
</reference>
<dbReference type="Gene3D" id="1.10.510.10">
    <property type="entry name" value="Transferase(Phosphotransferase) domain 1"/>
    <property type="match status" value="1"/>
</dbReference>
<evidence type="ECO:0000313" key="15">
    <source>
        <dbReference type="EMBL" id="MBH3440196.1"/>
    </source>
</evidence>
<evidence type="ECO:0000256" key="2">
    <source>
        <dbReference type="ARBA" id="ARBA00012513"/>
    </source>
</evidence>
<gene>
    <name evidence="15" type="ORF">I5Q09_16035</name>
    <name evidence="14" type="ORF">IRZ65_14880</name>
    <name evidence="16" type="ORF">NCTC11842_03767</name>
</gene>
<dbReference type="InterPro" id="IPR051272">
    <property type="entry name" value="RIO-type_Ser/Thr_kinase"/>
</dbReference>
<keyword evidence="9" id="KW-0460">Magnesium</keyword>
<dbReference type="Proteomes" id="UP000250443">
    <property type="component" value="Unassembled WGS sequence"/>
</dbReference>
<dbReference type="InterPro" id="IPR018934">
    <property type="entry name" value="RIO_dom"/>
</dbReference>
<reference evidence="16 17" key="1">
    <citation type="submission" date="2018-06" db="EMBL/GenBank/DDBJ databases">
        <authorList>
            <consortium name="Pathogen Informatics"/>
            <person name="Doyle S."/>
        </authorList>
    </citation>
    <scope>NUCLEOTIDE SEQUENCE [LARGE SCALE GENOMIC DNA]</scope>
    <source>
        <strain evidence="16 17">NCTC11842</strain>
    </source>
</reference>
<evidence type="ECO:0000256" key="11">
    <source>
        <dbReference type="ARBA" id="ARBA00048679"/>
    </source>
</evidence>
<keyword evidence="4" id="KW-0808">Transferase</keyword>
<protein>
    <recommendedName>
        <fullName evidence="2">non-specific serine/threonine protein kinase</fullName>
        <ecNumber evidence="2">2.7.11.1</ecNumber>
    </recommendedName>
</protein>
<evidence type="ECO:0000256" key="5">
    <source>
        <dbReference type="ARBA" id="ARBA00022723"/>
    </source>
</evidence>
<dbReference type="Proteomes" id="UP000626180">
    <property type="component" value="Unassembled WGS sequence"/>
</dbReference>
<name>A0A2X2CS50_PSELU</name>
<evidence type="ECO:0000256" key="3">
    <source>
        <dbReference type="ARBA" id="ARBA00022527"/>
    </source>
</evidence>
<dbReference type="SUPFAM" id="SSF56112">
    <property type="entry name" value="Protein kinase-like (PK-like)"/>
    <property type="match status" value="1"/>
</dbReference>
<comment type="similarity">
    <text evidence="1">Belongs to the protein kinase superfamily. RIO-type Ser/Thr kinase family.</text>
</comment>
<reference evidence="15 19" key="3">
    <citation type="submission" date="2020-11" db="EMBL/GenBank/DDBJ databases">
        <title>Enhanced detection system for hospital associated transmission using whole genome sequencing surveillance.</title>
        <authorList>
            <person name="Harrison L.H."/>
            <person name="Van Tyne D."/>
            <person name="Marsh J.W."/>
            <person name="Griffith M.P."/>
            <person name="Snyder D.J."/>
            <person name="Cooper V.S."/>
            <person name="Mustapha M."/>
        </authorList>
    </citation>
    <scope>NUCLEOTIDE SEQUENCE [LARGE SCALE GENOMIC DNA]</scope>
    <source>
        <strain evidence="15 19">PSB00013</strain>
    </source>
</reference>
<dbReference type="Pfam" id="PF01163">
    <property type="entry name" value="RIO1"/>
    <property type="match status" value="1"/>
</dbReference>
<evidence type="ECO:0000313" key="16">
    <source>
        <dbReference type="EMBL" id="SPZ11522.1"/>
    </source>
</evidence>
<dbReference type="Proteomes" id="UP000638986">
    <property type="component" value="Unassembled WGS sequence"/>
</dbReference>
<dbReference type="PANTHER" id="PTHR45723">
    <property type="entry name" value="SERINE/THREONINE-PROTEIN KINASE RIO1"/>
    <property type="match status" value="1"/>
</dbReference>
<dbReference type="Gene3D" id="3.30.200.20">
    <property type="entry name" value="Phosphorylase Kinase, domain 1"/>
    <property type="match status" value="1"/>
</dbReference>
<evidence type="ECO:0000256" key="7">
    <source>
        <dbReference type="ARBA" id="ARBA00022777"/>
    </source>
</evidence>
<dbReference type="GO" id="GO:0004674">
    <property type="term" value="F:protein serine/threonine kinase activity"/>
    <property type="evidence" value="ECO:0007669"/>
    <property type="project" value="UniProtKB-KW"/>
</dbReference>
<dbReference type="RefSeq" id="WP_010795527.1">
    <property type="nucleotide sequence ID" value="NZ_CP044086.1"/>
</dbReference>
<evidence type="ECO:0000259" key="13">
    <source>
        <dbReference type="SMART" id="SM00090"/>
    </source>
</evidence>
<evidence type="ECO:0000256" key="10">
    <source>
        <dbReference type="ARBA" id="ARBA00047899"/>
    </source>
</evidence>
<keyword evidence="5" id="KW-0479">Metal-binding</keyword>
<comment type="catalytic activity">
    <reaction evidence="11">
        <text>L-seryl-[protein] + ATP = O-phospho-L-seryl-[protein] + ADP + H(+)</text>
        <dbReference type="Rhea" id="RHEA:17989"/>
        <dbReference type="Rhea" id="RHEA-COMP:9863"/>
        <dbReference type="Rhea" id="RHEA-COMP:11604"/>
        <dbReference type="ChEBI" id="CHEBI:15378"/>
        <dbReference type="ChEBI" id="CHEBI:29999"/>
        <dbReference type="ChEBI" id="CHEBI:30616"/>
        <dbReference type="ChEBI" id="CHEBI:83421"/>
        <dbReference type="ChEBI" id="CHEBI:456216"/>
        <dbReference type="EC" id="2.7.11.1"/>
    </reaction>
</comment>
<accession>A0A2X2CS50</accession>
<dbReference type="InterPro" id="IPR000687">
    <property type="entry name" value="RIO_kinase"/>
</dbReference>
<evidence type="ECO:0000256" key="12">
    <source>
        <dbReference type="SAM" id="MobiDB-lite"/>
    </source>
</evidence>
<dbReference type="AlphaFoldDB" id="A0A2X2CS50"/>
<evidence type="ECO:0000256" key="6">
    <source>
        <dbReference type="ARBA" id="ARBA00022741"/>
    </source>
</evidence>
<dbReference type="InterPro" id="IPR018935">
    <property type="entry name" value="RIO_kinase_CS"/>
</dbReference>
<dbReference type="EC" id="2.7.11.1" evidence="2"/>
<dbReference type="EMBL" id="JADMCD010000007">
    <property type="protein sequence ID" value="MBF8641968.1"/>
    <property type="molecule type" value="Genomic_DNA"/>
</dbReference>
<comment type="catalytic activity">
    <reaction evidence="10">
        <text>L-threonyl-[protein] + ATP = O-phospho-L-threonyl-[protein] + ADP + H(+)</text>
        <dbReference type="Rhea" id="RHEA:46608"/>
        <dbReference type="Rhea" id="RHEA-COMP:11060"/>
        <dbReference type="Rhea" id="RHEA-COMP:11605"/>
        <dbReference type="ChEBI" id="CHEBI:15378"/>
        <dbReference type="ChEBI" id="CHEBI:30013"/>
        <dbReference type="ChEBI" id="CHEBI:30616"/>
        <dbReference type="ChEBI" id="CHEBI:61977"/>
        <dbReference type="ChEBI" id="CHEBI:456216"/>
        <dbReference type="EC" id="2.7.11.1"/>
    </reaction>
</comment>
<dbReference type="PROSITE" id="PS01245">
    <property type="entry name" value="RIO1"/>
    <property type="match status" value="1"/>
</dbReference>
<keyword evidence="3 16" id="KW-0723">Serine/threonine-protein kinase</keyword>
<evidence type="ECO:0000313" key="18">
    <source>
        <dbReference type="Proteomes" id="UP000626180"/>
    </source>
</evidence>
<feature type="region of interest" description="Disordered" evidence="12">
    <location>
        <begin position="265"/>
        <end position="297"/>
    </location>
</feature>
<evidence type="ECO:0000313" key="14">
    <source>
        <dbReference type="EMBL" id="MBF8641968.1"/>
    </source>
</evidence>
<evidence type="ECO:0000256" key="1">
    <source>
        <dbReference type="ARBA" id="ARBA00009196"/>
    </source>
</evidence>
<dbReference type="SMART" id="SM00090">
    <property type="entry name" value="RIO"/>
    <property type="match status" value="1"/>
</dbReference>
<sequence length="297" mass="33551">MKTPKRMESLVEDGLIDEVLRPLMSGKEASVYVVRCGDEIRCAKVYKEANKRSFRQASEYQEGRKVRNSRQARAMAKSTKYGRKEREEAWQNAEVAALYRLAGAGVRVPKPHDFLDGVLLMDLVTDERGDAAPRLNDVTLTPDEAREYHELMIRQVVLMLCAGLVHGDLSEFNVLLATDGPMIIDLPQAIDAAGNNHAFRMLARDVENMAQYFGRFAPELKQTRYAPEMWALYQKGELYPHTPLTGIYAEPEGQTDVSSVMREIEDARREEARRQAARKEAEAPSSSDEPPPPPWLS</sequence>
<keyword evidence="18" id="KW-1185">Reference proteome</keyword>
<dbReference type="NCBIfam" id="NF041645">
    <property type="entry name" value="prot_kin_PA4780"/>
    <property type="match status" value="1"/>
</dbReference>
<keyword evidence="7 16" id="KW-0418">Kinase</keyword>
<dbReference type="GO" id="GO:0046872">
    <property type="term" value="F:metal ion binding"/>
    <property type="evidence" value="ECO:0007669"/>
    <property type="project" value="UniProtKB-KW"/>
</dbReference>
<evidence type="ECO:0000313" key="17">
    <source>
        <dbReference type="Proteomes" id="UP000250443"/>
    </source>
</evidence>
<evidence type="ECO:0000313" key="19">
    <source>
        <dbReference type="Proteomes" id="UP000638986"/>
    </source>
</evidence>
<keyword evidence="8" id="KW-0067">ATP-binding</keyword>
<dbReference type="InterPro" id="IPR011009">
    <property type="entry name" value="Kinase-like_dom_sf"/>
</dbReference>
<dbReference type="EMBL" id="UAUF01000014">
    <property type="protein sequence ID" value="SPZ11522.1"/>
    <property type="molecule type" value="Genomic_DNA"/>
</dbReference>
<keyword evidence="6" id="KW-0547">Nucleotide-binding</keyword>
<dbReference type="GO" id="GO:0005524">
    <property type="term" value="F:ATP binding"/>
    <property type="evidence" value="ECO:0007669"/>
    <property type="project" value="UniProtKB-KW"/>
</dbReference>
<feature type="domain" description="RIO kinase" evidence="13">
    <location>
        <begin position="2"/>
        <end position="234"/>
    </location>
</feature>
<dbReference type="InterPro" id="IPR048148">
    <property type="entry name" value="Prot_kin_PA4780"/>
</dbReference>
<evidence type="ECO:0000256" key="8">
    <source>
        <dbReference type="ARBA" id="ARBA00022840"/>
    </source>
</evidence>
<dbReference type="EMBL" id="JADTXM010000011">
    <property type="protein sequence ID" value="MBH3440196.1"/>
    <property type="molecule type" value="Genomic_DNA"/>
</dbReference>
<feature type="compositionally biased region" description="Basic and acidic residues" evidence="12">
    <location>
        <begin position="265"/>
        <end position="282"/>
    </location>
</feature>
<dbReference type="CDD" id="cd05145">
    <property type="entry name" value="RIO1_like"/>
    <property type="match status" value="1"/>
</dbReference>
<dbReference type="GeneID" id="300265880"/>